<comment type="caution">
    <text evidence="1">The sequence shown here is derived from an EMBL/GenBank/DDBJ whole genome shotgun (WGS) entry which is preliminary data.</text>
</comment>
<gene>
    <name evidence="1" type="ORF">DRF59_16435</name>
</gene>
<dbReference type="RefSeq" id="WP_115962640.1">
    <property type="nucleotide sequence ID" value="NZ_CBCRVL010000014.1"/>
</dbReference>
<dbReference type="Proteomes" id="UP000256769">
    <property type="component" value="Unassembled WGS sequence"/>
</dbReference>
<dbReference type="EMBL" id="QNUE01000015">
    <property type="protein sequence ID" value="REC65332.1"/>
    <property type="molecule type" value="Genomic_DNA"/>
</dbReference>
<protein>
    <recommendedName>
        <fullName evidence="3">TonB C-terminal domain-containing protein</fullName>
    </recommendedName>
</protein>
<evidence type="ECO:0000313" key="1">
    <source>
        <dbReference type="EMBL" id="REC65332.1"/>
    </source>
</evidence>
<sequence>MEKTLSIPYDIAKQDFVRTHPNEVFPFEQCDQFSRYPNSTTDQQEKIHADYFAQYTIPRQYIKRNEEYYSYTSASFIITKDGNIKDLSIESRFQNKKNNIFEKQFNKQLKDFVLHTQWIPGKINNMNVHSYYGVTIHYD</sequence>
<dbReference type="OrthoDB" id="1246706at2"/>
<name>A0A3D9CHW7_9FLAO</name>
<keyword evidence="2" id="KW-1185">Reference proteome</keyword>
<accession>A0A3D9CHW7</accession>
<organism evidence="1 2">
    <name type="scientific">Chryseobacterium flavum</name>
    <dbReference type="NCBI Taxonomy" id="415851"/>
    <lineage>
        <taxon>Bacteria</taxon>
        <taxon>Pseudomonadati</taxon>
        <taxon>Bacteroidota</taxon>
        <taxon>Flavobacteriia</taxon>
        <taxon>Flavobacteriales</taxon>
        <taxon>Weeksellaceae</taxon>
        <taxon>Chryseobacterium group</taxon>
        <taxon>Chryseobacterium</taxon>
    </lineage>
</organism>
<reference evidence="1 2" key="1">
    <citation type="journal article" date="2007" name="Int. J. Syst. Evol. Microbiol.">
        <title>Chryseobacterium flavum sp. nov., isolated from polluted soil.</title>
        <authorList>
            <person name="Zhou Y."/>
            <person name="Dong J."/>
            <person name="Wang X."/>
            <person name="Huang X."/>
            <person name="Zhang K.Y."/>
            <person name="Zhang Y.Q."/>
            <person name="Guo Y.F."/>
            <person name="Lai R."/>
            <person name="Li W.J."/>
        </authorList>
    </citation>
    <scope>NUCLEOTIDE SEQUENCE [LARGE SCALE GENOMIC DNA]</scope>
    <source>
        <strain evidence="1 2">KCTC 12877</strain>
    </source>
</reference>
<evidence type="ECO:0000313" key="2">
    <source>
        <dbReference type="Proteomes" id="UP000256769"/>
    </source>
</evidence>
<evidence type="ECO:0008006" key="3">
    <source>
        <dbReference type="Google" id="ProtNLM"/>
    </source>
</evidence>
<dbReference type="Gene3D" id="3.30.1150.10">
    <property type="match status" value="1"/>
</dbReference>
<proteinExistence type="predicted"/>
<dbReference type="AlphaFoldDB" id="A0A3D9CHW7"/>